<gene>
    <name evidence="7" type="ORF">CVLEPA_LOCUS2412</name>
</gene>
<comment type="similarity">
    <text evidence="5">Belongs to the vestigial family.</text>
</comment>
<evidence type="ECO:0000256" key="3">
    <source>
        <dbReference type="ARBA" id="ARBA00023163"/>
    </source>
</evidence>
<dbReference type="Proteomes" id="UP001642483">
    <property type="component" value="Unassembled WGS sequence"/>
</dbReference>
<name>A0ABP0EZ26_CLALP</name>
<comment type="caution">
    <text evidence="7">The sequence shown here is derived from an EMBL/GenBank/DDBJ whole genome shotgun (WGS) entry which is preliminary data.</text>
</comment>
<keyword evidence="8" id="KW-1185">Reference proteome</keyword>
<evidence type="ECO:0000313" key="7">
    <source>
        <dbReference type="EMBL" id="CAK8672725.1"/>
    </source>
</evidence>
<dbReference type="EMBL" id="CAWYQH010000001">
    <property type="protein sequence ID" value="CAK8672725.1"/>
    <property type="molecule type" value="Genomic_DNA"/>
</dbReference>
<accession>A0ABP0EZ26</accession>
<evidence type="ECO:0008006" key="9">
    <source>
        <dbReference type="Google" id="ProtNLM"/>
    </source>
</evidence>
<dbReference type="Pfam" id="PF07545">
    <property type="entry name" value="Vg_Tdu"/>
    <property type="match status" value="1"/>
</dbReference>
<sequence length="356" mass="40184">MTHASDYMLEKETMKLNQNSAWLLPSVDSEMSFSSPSTTDSLECNKPLGSMVITPNTSSNEKEKTLNERFLYPHFLPCKEATPSYKVPPEGSKELPHPEVEYIRPNCFLLTYFTGDPRKMVDYHFSRSFETMQCKSEVNEQSNLHFGESSDPHSRSDRLPSTAADYFDDILCRSPEINQQSSDQDLSIYNLDFYYATSDCPVMKHEWSPYSNIERNELIFSNANESSLQHTVNKLETPNSIHQDVDLKSLQEPCFDSPQLSYAQNVEGEGQAFEELPDPGKCHERKIVVNTGFSQKNSEVGKRTTSWEKSTFKIANNGNSLILLSPAVATGLSGLRNFSVQPSASSTPLRNLASRR</sequence>
<organism evidence="7 8">
    <name type="scientific">Clavelina lepadiformis</name>
    <name type="common">Light-bulb sea squirt</name>
    <name type="synonym">Ascidia lepadiformis</name>
    <dbReference type="NCBI Taxonomy" id="159417"/>
    <lineage>
        <taxon>Eukaryota</taxon>
        <taxon>Metazoa</taxon>
        <taxon>Chordata</taxon>
        <taxon>Tunicata</taxon>
        <taxon>Ascidiacea</taxon>
        <taxon>Aplousobranchia</taxon>
        <taxon>Clavelinidae</taxon>
        <taxon>Clavelina</taxon>
    </lineage>
</organism>
<feature type="compositionally biased region" description="Basic and acidic residues" evidence="6">
    <location>
        <begin position="148"/>
        <end position="158"/>
    </location>
</feature>
<reference evidence="7 8" key="1">
    <citation type="submission" date="2024-02" db="EMBL/GenBank/DDBJ databases">
        <authorList>
            <person name="Daric V."/>
            <person name="Darras S."/>
        </authorList>
    </citation>
    <scope>NUCLEOTIDE SEQUENCE [LARGE SCALE GENOMIC DNA]</scope>
</reference>
<evidence type="ECO:0000256" key="6">
    <source>
        <dbReference type="SAM" id="MobiDB-lite"/>
    </source>
</evidence>
<feature type="region of interest" description="Disordered" evidence="6">
    <location>
        <begin position="140"/>
        <end position="159"/>
    </location>
</feature>
<protein>
    <recommendedName>
        <fullName evidence="9">Protein aurora borealis</fullName>
    </recommendedName>
</protein>
<dbReference type="InterPro" id="IPR011520">
    <property type="entry name" value="Vg_fam"/>
</dbReference>
<comment type="subcellular location">
    <subcellularLocation>
        <location evidence="1">Nucleus</location>
    </subcellularLocation>
</comment>
<evidence type="ECO:0000256" key="5">
    <source>
        <dbReference type="ARBA" id="ARBA00025784"/>
    </source>
</evidence>
<keyword evidence="4" id="KW-0539">Nucleus</keyword>
<keyword evidence="2" id="KW-0805">Transcription regulation</keyword>
<evidence type="ECO:0000256" key="2">
    <source>
        <dbReference type="ARBA" id="ARBA00023015"/>
    </source>
</evidence>
<proteinExistence type="inferred from homology"/>
<evidence type="ECO:0000256" key="4">
    <source>
        <dbReference type="ARBA" id="ARBA00023242"/>
    </source>
</evidence>
<keyword evidence="3" id="KW-0804">Transcription</keyword>
<evidence type="ECO:0000256" key="1">
    <source>
        <dbReference type="ARBA" id="ARBA00004123"/>
    </source>
</evidence>
<evidence type="ECO:0000313" key="8">
    <source>
        <dbReference type="Proteomes" id="UP001642483"/>
    </source>
</evidence>